<reference evidence="16 17" key="1">
    <citation type="submission" date="2024-02" db="EMBL/GenBank/DDBJ databases">
        <title>Chromosome-level genome assembly of the Eurasian Minnow (Phoxinus phoxinus).</title>
        <authorList>
            <person name="Oriowo T.O."/>
            <person name="Martin S."/>
            <person name="Stange M."/>
            <person name="Chrysostomakis Y."/>
            <person name="Brown T."/>
            <person name="Winkler S."/>
            <person name="Kukowka S."/>
            <person name="Myers E.W."/>
            <person name="Bohne A."/>
        </authorList>
    </citation>
    <scope>NUCLEOTIDE SEQUENCE [LARGE SCALE GENOMIC DNA]</scope>
    <source>
        <strain evidence="16">ZFMK-TIS-60720</strain>
        <tissue evidence="16">Whole Organism</tissue>
    </source>
</reference>
<dbReference type="GO" id="GO:0030368">
    <property type="term" value="F:interleukin-17 receptor activity"/>
    <property type="evidence" value="ECO:0007669"/>
    <property type="project" value="InterPro"/>
</dbReference>
<evidence type="ECO:0000256" key="3">
    <source>
        <dbReference type="ARBA" id="ARBA00022475"/>
    </source>
</evidence>
<feature type="compositionally biased region" description="Basic residues" evidence="11">
    <location>
        <begin position="738"/>
        <end position="752"/>
    </location>
</feature>
<evidence type="ECO:0000256" key="8">
    <source>
        <dbReference type="ARBA" id="ARBA00023170"/>
    </source>
</evidence>
<evidence type="ECO:0000256" key="1">
    <source>
        <dbReference type="ARBA" id="ARBA00004162"/>
    </source>
</evidence>
<name>A0AAN9H1Z8_9TELE</name>
<feature type="region of interest" description="Disordered" evidence="11">
    <location>
        <begin position="724"/>
        <end position="752"/>
    </location>
</feature>
<feature type="region of interest" description="Disordered" evidence="11">
    <location>
        <begin position="167"/>
        <end position="189"/>
    </location>
</feature>
<keyword evidence="7 12" id="KW-0472">Membrane</keyword>
<evidence type="ECO:0000256" key="9">
    <source>
        <dbReference type="ARBA" id="ARBA00023180"/>
    </source>
</evidence>
<evidence type="ECO:0000256" key="4">
    <source>
        <dbReference type="ARBA" id="ARBA00022692"/>
    </source>
</evidence>
<dbReference type="Proteomes" id="UP001364617">
    <property type="component" value="Unassembled WGS sequence"/>
</dbReference>
<feature type="domain" description="SEFIR" evidence="14">
    <location>
        <begin position="503"/>
        <end position="683"/>
    </location>
</feature>
<evidence type="ECO:0000256" key="2">
    <source>
        <dbReference type="ARBA" id="ARBA00004479"/>
    </source>
</evidence>
<evidence type="ECO:0008006" key="18">
    <source>
        <dbReference type="Google" id="ProtNLM"/>
    </source>
</evidence>
<evidence type="ECO:0000259" key="15">
    <source>
        <dbReference type="Pfam" id="PF15037"/>
    </source>
</evidence>
<evidence type="ECO:0000259" key="14">
    <source>
        <dbReference type="Pfam" id="PF08357"/>
    </source>
</evidence>
<dbReference type="Gene3D" id="3.40.50.11530">
    <property type="match status" value="1"/>
</dbReference>
<feature type="chain" id="PRO_5042897567" description="Interleukin 17 receptor E" evidence="13">
    <location>
        <begin position="23"/>
        <end position="752"/>
    </location>
</feature>
<evidence type="ECO:0000256" key="7">
    <source>
        <dbReference type="ARBA" id="ARBA00023136"/>
    </source>
</evidence>
<protein>
    <recommendedName>
        <fullName evidence="18">Interleukin 17 receptor E</fullName>
    </recommendedName>
</protein>
<keyword evidence="10" id="KW-0395">Inflammatory response</keyword>
<keyword evidence="6 12" id="KW-1133">Transmembrane helix</keyword>
<organism evidence="16 17">
    <name type="scientific">Phoxinus phoxinus</name>
    <name type="common">Eurasian minnow</name>
    <dbReference type="NCBI Taxonomy" id="58324"/>
    <lineage>
        <taxon>Eukaryota</taxon>
        <taxon>Metazoa</taxon>
        <taxon>Chordata</taxon>
        <taxon>Craniata</taxon>
        <taxon>Vertebrata</taxon>
        <taxon>Euteleostomi</taxon>
        <taxon>Actinopterygii</taxon>
        <taxon>Neopterygii</taxon>
        <taxon>Teleostei</taxon>
        <taxon>Ostariophysi</taxon>
        <taxon>Cypriniformes</taxon>
        <taxon>Leuciscidae</taxon>
        <taxon>Phoxininae</taxon>
        <taxon>Phoxinus</taxon>
    </lineage>
</organism>
<sequence length="752" mass="85233">MYGPSLITRVVLLCVLLNCSRCVKIFRRDVLRLREEWSGADRLLPRLRLHTVLHQQDVCVRVRLCVRPLLENETLKIDFSDRETGDSYTLLLLVWKPNSVLWWITGDDQPHRARVQTHEVNRTSHQAFWILKYGCFPVRFGSTVTVSVHNDRELLIRQSHTVTLTDEDGPVPKASVSADDCDAKLTDDEDPVPEARVTVDEHEKRFTVRLETDRRVKISLCYKHSYPECVVDRVQEIDPAVNQTVYLSFPYLVPCVCVQLWFTDRDAKRVTHCPLKQRILPHAGDILSSSSARVLGSVLHWKPRCPDDQSDPSVSLCWRIGMQNSDCVPAPNATLHGTKLKYNVSAVDEHPQMCVKFSLNSSQRVFCPFESESRSEWSVSVVPGSLHLHVRLTSDINASFAAQLCVRDEDSCASRGDVVSRQLDGGAAELSLRFPFLSSGLCVQVWRLDLHGRRIICPDFTHRRWGLVIGASLTLLTLLCLLVFTARWLIRSSTSVWRSADRRPVLLVCSSNSSPHVSAVCSLASGLQGKLCMDVRLAQWMQCHPQSSLAQLGPVPWLYGQCRAVQKAGGLVLIAWSPDAHRAYLRWRNSEGKAKFSAVEEEEEEEEEEECMEKPIELSCITAPVFNAALSCLWMGIRNDGSARGFRLVSFQNNNNNTFIPKRLRCVRKYCLPKDLSSLIHDLTGSNTRWRCWPRLLSKALSFFMSRQLAPTLAAKLTVPTDSPKLVPGFPRKVTSGTKRKTQRQKKRRMSQ</sequence>
<keyword evidence="8" id="KW-0675">Receptor</keyword>
<evidence type="ECO:0000256" key="12">
    <source>
        <dbReference type="SAM" id="Phobius"/>
    </source>
</evidence>
<dbReference type="InterPro" id="IPR027841">
    <property type="entry name" value="IL-17_rcpt_C/E_N"/>
</dbReference>
<evidence type="ECO:0000313" key="17">
    <source>
        <dbReference type="Proteomes" id="UP001364617"/>
    </source>
</evidence>
<dbReference type="EMBL" id="JAYKXH010000014">
    <property type="protein sequence ID" value="KAK7146616.1"/>
    <property type="molecule type" value="Genomic_DNA"/>
</dbReference>
<feature type="transmembrane region" description="Helical" evidence="12">
    <location>
        <begin position="465"/>
        <end position="490"/>
    </location>
</feature>
<keyword evidence="5 13" id="KW-0732">Signal</keyword>
<gene>
    <name evidence="16" type="ORF">R3I93_014161</name>
</gene>
<dbReference type="GO" id="GO:0006954">
    <property type="term" value="P:inflammatory response"/>
    <property type="evidence" value="ECO:0007669"/>
    <property type="project" value="UniProtKB-KW"/>
</dbReference>
<comment type="caution">
    <text evidence="16">The sequence shown here is derived from an EMBL/GenBank/DDBJ whole genome shotgun (WGS) entry which is preliminary data.</text>
</comment>
<keyword evidence="9" id="KW-0325">Glycoprotein</keyword>
<accession>A0AAN9H1Z8</accession>
<dbReference type="Pfam" id="PF15037">
    <property type="entry name" value="IL17_R_N"/>
    <property type="match status" value="1"/>
</dbReference>
<proteinExistence type="predicted"/>
<evidence type="ECO:0000256" key="11">
    <source>
        <dbReference type="SAM" id="MobiDB-lite"/>
    </source>
</evidence>
<feature type="signal peptide" evidence="13">
    <location>
        <begin position="1"/>
        <end position="22"/>
    </location>
</feature>
<evidence type="ECO:0000256" key="6">
    <source>
        <dbReference type="ARBA" id="ARBA00022989"/>
    </source>
</evidence>
<dbReference type="AlphaFoldDB" id="A0AAN9H1Z8"/>
<dbReference type="InterPro" id="IPR039465">
    <property type="entry name" value="IL-17_rcpt-like"/>
</dbReference>
<evidence type="ECO:0000313" key="16">
    <source>
        <dbReference type="EMBL" id="KAK7146616.1"/>
    </source>
</evidence>
<dbReference type="InterPro" id="IPR013568">
    <property type="entry name" value="SEFIR_dom"/>
</dbReference>
<feature type="domain" description="Interleukin-17 receptor C/E N-terminal" evidence="15">
    <location>
        <begin position="209"/>
        <end position="450"/>
    </location>
</feature>
<dbReference type="PANTHER" id="PTHR15583:SF21">
    <property type="entry name" value="INTERLEUKIN-17 RECEPTOR E-LIKE"/>
    <property type="match status" value="1"/>
</dbReference>
<evidence type="ECO:0000256" key="5">
    <source>
        <dbReference type="ARBA" id="ARBA00022729"/>
    </source>
</evidence>
<dbReference type="GO" id="GO:0005886">
    <property type="term" value="C:plasma membrane"/>
    <property type="evidence" value="ECO:0007669"/>
    <property type="project" value="UniProtKB-SubCell"/>
</dbReference>
<evidence type="ECO:0000256" key="13">
    <source>
        <dbReference type="SAM" id="SignalP"/>
    </source>
</evidence>
<dbReference type="PANTHER" id="PTHR15583">
    <property type="entry name" value="INTERLEUKIN-17 RECEPTOR"/>
    <property type="match status" value="1"/>
</dbReference>
<keyword evidence="4 12" id="KW-0812">Transmembrane</keyword>
<dbReference type="Pfam" id="PF08357">
    <property type="entry name" value="SEFIR"/>
    <property type="match status" value="1"/>
</dbReference>
<evidence type="ECO:0000256" key="10">
    <source>
        <dbReference type="ARBA" id="ARBA00023198"/>
    </source>
</evidence>
<keyword evidence="3" id="KW-1003">Cell membrane</keyword>
<keyword evidence="17" id="KW-1185">Reference proteome</keyword>
<comment type="subcellular location">
    <subcellularLocation>
        <location evidence="1">Cell membrane</location>
        <topology evidence="1">Single-pass membrane protein</topology>
    </subcellularLocation>
    <subcellularLocation>
        <location evidence="2">Membrane</location>
        <topology evidence="2">Single-pass type I membrane protein</topology>
    </subcellularLocation>
</comment>